<comment type="caution">
    <text evidence="10">The sequence shown here is derived from an EMBL/GenBank/DDBJ whole genome shotgun (WGS) entry which is preliminary data.</text>
</comment>
<dbReference type="EMBL" id="JAPQKH010000003">
    <property type="protein sequence ID" value="KAJ5108599.1"/>
    <property type="molecule type" value="Genomic_DNA"/>
</dbReference>
<keyword evidence="11" id="KW-1185">Reference proteome</keyword>
<comment type="function">
    <text evidence="1">Catalyzes the intermembrane transfer of phosphatidylglycerol and phosphatidylinositol.</text>
</comment>
<evidence type="ECO:0000256" key="7">
    <source>
        <dbReference type="ARBA" id="ARBA00023055"/>
    </source>
</evidence>
<feature type="signal peptide" evidence="8">
    <location>
        <begin position="1"/>
        <end position="17"/>
    </location>
</feature>
<dbReference type="PANTHER" id="PTHR11306">
    <property type="entry name" value="NIEMANN PICK TYPE C2 PROTEIN NPC2-RELATED"/>
    <property type="match status" value="1"/>
</dbReference>
<evidence type="ECO:0000256" key="2">
    <source>
        <dbReference type="ARBA" id="ARBA00006370"/>
    </source>
</evidence>
<name>A0A9W9KJ54_9EURO</name>
<evidence type="ECO:0000259" key="9">
    <source>
        <dbReference type="SMART" id="SM00737"/>
    </source>
</evidence>
<evidence type="ECO:0000256" key="6">
    <source>
        <dbReference type="ARBA" id="ARBA00022729"/>
    </source>
</evidence>
<dbReference type="GO" id="GO:0032934">
    <property type="term" value="F:sterol binding"/>
    <property type="evidence" value="ECO:0007669"/>
    <property type="project" value="InterPro"/>
</dbReference>
<reference evidence="10" key="2">
    <citation type="journal article" date="2023" name="IMA Fungus">
        <title>Comparative genomic study of the Penicillium genus elucidates a diverse pangenome and 15 lateral gene transfer events.</title>
        <authorList>
            <person name="Petersen C."/>
            <person name="Sorensen T."/>
            <person name="Nielsen M.R."/>
            <person name="Sondergaard T.E."/>
            <person name="Sorensen J.L."/>
            <person name="Fitzpatrick D.A."/>
            <person name="Frisvad J.C."/>
            <person name="Nielsen K.L."/>
        </authorList>
    </citation>
    <scope>NUCLEOTIDE SEQUENCE</scope>
    <source>
        <strain evidence="10">IBT 30069</strain>
    </source>
</reference>
<evidence type="ECO:0000256" key="1">
    <source>
        <dbReference type="ARBA" id="ARBA00002053"/>
    </source>
</evidence>
<dbReference type="InterPro" id="IPR039670">
    <property type="entry name" value="NPC2-like"/>
</dbReference>
<gene>
    <name evidence="10" type="ORF">N7456_005274</name>
</gene>
<sequence>MRLLSSIILLFTHLVVSVTSSGTSFDLPKTNPSIITRANGSPVPGQNPFKFCSDPSSYSFKVDKLDLIPYPPKAGQNTTIKASITFLKPLKNGANVKVNVSAGNVNVLSKTFDICQEVKKVNLKCPLEKKVDFETKVDLKGVPPGTYQLSAKFYTENGEEVGCITASNIKL</sequence>
<keyword evidence="6 8" id="KW-0732">Signal</keyword>
<protein>
    <recommendedName>
        <fullName evidence="4">Phosphatidylglycerol/phosphatidylinositol transfer protein</fullName>
    </recommendedName>
</protein>
<dbReference type="AlphaFoldDB" id="A0A9W9KJ54"/>
<evidence type="ECO:0000256" key="3">
    <source>
        <dbReference type="ARBA" id="ARBA00011245"/>
    </source>
</evidence>
<evidence type="ECO:0000313" key="11">
    <source>
        <dbReference type="Proteomes" id="UP001149165"/>
    </source>
</evidence>
<dbReference type="Gene3D" id="2.60.40.770">
    <property type="match status" value="1"/>
</dbReference>
<evidence type="ECO:0000313" key="10">
    <source>
        <dbReference type="EMBL" id="KAJ5108599.1"/>
    </source>
</evidence>
<accession>A0A9W9KJ54</accession>
<dbReference type="GO" id="GO:0015918">
    <property type="term" value="P:sterol transport"/>
    <property type="evidence" value="ECO:0007669"/>
    <property type="project" value="InterPro"/>
</dbReference>
<evidence type="ECO:0000256" key="8">
    <source>
        <dbReference type="SAM" id="SignalP"/>
    </source>
</evidence>
<comment type="similarity">
    <text evidence="2">Belongs to the NPC2 family.</text>
</comment>
<dbReference type="InterPro" id="IPR014756">
    <property type="entry name" value="Ig_E-set"/>
</dbReference>
<reference evidence="10" key="1">
    <citation type="submission" date="2022-11" db="EMBL/GenBank/DDBJ databases">
        <authorList>
            <person name="Petersen C."/>
        </authorList>
    </citation>
    <scope>NUCLEOTIDE SEQUENCE</scope>
    <source>
        <strain evidence="10">IBT 30069</strain>
    </source>
</reference>
<organism evidence="10 11">
    <name type="scientific">Penicillium angulare</name>
    <dbReference type="NCBI Taxonomy" id="116970"/>
    <lineage>
        <taxon>Eukaryota</taxon>
        <taxon>Fungi</taxon>
        <taxon>Dikarya</taxon>
        <taxon>Ascomycota</taxon>
        <taxon>Pezizomycotina</taxon>
        <taxon>Eurotiomycetes</taxon>
        <taxon>Eurotiomycetidae</taxon>
        <taxon>Eurotiales</taxon>
        <taxon>Aspergillaceae</taxon>
        <taxon>Penicillium</taxon>
    </lineage>
</organism>
<evidence type="ECO:0000256" key="5">
    <source>
        <dbReference type="ARBA" id="ARBA00022448"/>
    </source>
</evidence>
<dbReference type="InterPro" id="IPR003172">
    <property type="entry name" value="ML_dom"/>
</dbReference>
<proteinExistence type="inferred from homology"/>
<feature type="chain" id="PRO_5040860151" description="Phosphatidylglycerol/phosphatidylinositol transfer protein" evidence="8">
    <location>
        <begin position="18"/>
        <end position="171"/>
    </location>
</feature>
<keyword evidence="5" id="KW-0813">Transport</keyword>
<comment type="subunit">
    <text evidence="3">Monomer.</text>
</comment>
<dbReference type="SUPFAM" id="SSF81296">
    <property type="entry name" value="E set domains"/>
    <property type="match status" value="1"/>
</dbReference>
<dbReference type="SMART" id="SM00737">
    <property type="entry name" value="ML"/>
    <property type="match status" value="1"/>
</dbReference>
<dbReference type="Pfam" id="PF02221">
    <property type="entry name" value="E1_DerP2_DerF2"/>
    <property type="match status" value="1"/>
</dbReference>
<feature type="domain" description="MD-2-related lipid-recognition" evidence="9">
    <location>
        <begin position="49"/>
        <end position="168"/>
    </location>
</feature>
<dbReference type="OrthoDB" id="6409159at2759"/>
<keyword evidence="7" id="KW-0445">Lipid transport</keyword>
<dbReference type="Proteomes" id="UP001149165">
    <property type="component" value="Unassembled WGS sequence"/>
</dbReference>
<evidence type="ECO:0000256" key="4">
    <source>
        <dbReference type="ARBA" id="ARBA00016056"/>
    </source>
</evidence>
<dbReference type="PANTHER" id="PTHR11306:SF0">
    <property type="entry name" value="PHOSPHATIDYLGLYCEROL_PHOSPHATIDYLINOSITOL TRANSFER PROTEIN"/>
    <property type="match status" value="1"/>
</dbReference>